<protein>
    <submittedName>
        <fullName evidence="1">Uncharacterized protein</fullName>
    </submittedName>
</protein>
<dbReference type="EMBL" id="JABSNP010000001">
    <property type="protein sequence ID" value="NRT17481.1"/>
    <property type="molecule type" value="Genomic_DNA"/>
</dbReference>
<reference evidence="1 2" key="1">
    <citation type="submission" date="2020-05" db="EMBL/GenBank/DDBJ databases">
        <title>Genomic Encyclopedia of Type Strains, Phase IV (KMG-V): Genome sequencing to study the core and pangenomes of soil and plant-associated prokaryotes.</title>
        <authorList>
            <person name="Whitman W."/>
        </authorList>
    </citation>
    <scope>NUCLEOTIDE SEQUENCE [LARGE SCALE GENOMIC DNA]</scope>
    <source>
        <strain evidence="1 2">9A</strain>
    </source>
</reference>
<dbReference type="RefSeq" id="WP_173808257.1">
    <property type="nucleotide sequence ID" value="NZ_JABSNP010000001.1"/>
</dbReference>
<dbReference type="Pfam" id="PF15580">
    <property type="entry name" value="Imm53"/>
    <property type="match status" value="1"/>
</dbReference>
<name>A0ABX2FLL5_9BACT</name>
<dbReference type="InterPro" id="IPR028228">
    <property type="entry name" value="Imm53"/>
</dbReference>
<comment type="caution">
    <text evidence="1">The sequence shown here is derived from an EMBL/GenBank/DDBJ whole genome shotgun (WGS) entry which is preliminary data.</text>
</comment>
<keyword evidence="2" id="KW-1185">Reference proteome</keyword>
<sequence length="198" mass="22154">MDLLQRIQRWYTINCNGDWEHENTISITNIDNPGWTVTIDLYDTCLQSAALPYTIVERTTTNWVGYSAEKGVFKGDGGSENLSEILAYFLDTFLPLHLDADCTMEIGLPAVGYEEKLWLIAEGRMVSESTLEITTIEDYGITGNYLWSDNEILEAINKLGSAPLGLKTDFAVGDLIEPTIFQADDNMLRTFLVAPAKK</sequence>
<organism evidence="1 2">
    <name type="scientific">Hymenobacter caeli</name>
    <dbReference type="NCBI Taxonomy" id="2735894"/>
    <lineage>
        <taxon>Bacteria</taxon>
        <taxon>Pseudomonadati</taxon>
        <taxon>Bacteroidota</taxon>
        <taxon>Cytophagia</taxon>
        <taxon>Cytophagales</taxon>
        <taxon>Hymenobacteraceae</taxon>
        <taxon>Hymenobacter</taxon>
    </lineage>
</organism>
<evidence type="ECO:0000313" key="1">
    <source>
        <dbReference type="EMBL" id="NRT17481.1"/>
    </source>
</evidence>
<gene>
    <name evidence="1" type="ORF">HNP98_000284</name>
</gene>
<evidence type="ECO:0000313" key="2">
    <source>
        <dbReference type="Proteomes" id="UP000779507"/>
    </source>
</evidence>
<proteinExistence type="predicted"/>
<accession>A0ABX2FLL5</accession>
<dbReference type="Proteomes" id="UP000779507">
    <property type="component" value="Unassembled WGS sequence"/>
</dbReference>